<evidence type="ECO:0000313" key="3">
    <source>
        <dbReference type="Proteomes" id="UP000054776"/>
    </source>
</evidence>
<proteinExistence type="predicted"/>
<keyword evidence="1" id="KW-0812">Transmembrane</keyword>
<protein>
    <submittedName>
        <fullName evidence="2">Uncharacterized protein</fullName>
    </submittedName>
</protein>
<feature type="transmembrane region" description="Helical" evidence="1">
    <location>
        <begin position="28"/>
        <end position="53"/>
    </location>
</feature>
<evidence type="ECO:0000313" key="2">
    <source>
        <dbReference type="EMBL" id="KRY25633.1"/>
    </source>
</evidence>
<reference evidence="2 3" key="1">
    <citation type="submission" date="2015-01" db="EMBL/GenBank/DDBJ databases">
        <title>Evolution of Trichinella species and genotypes.</title>
        <authorList>
            <person name="Korhonen P.K."/>
            <person name="Edoardo P."/>
            <person name="Giuseppe L.R."/>
            <person name="Gasser R.B."/>
        </authorList>
    </citation>
    <scope>NUCLEOTIDE SEQUENCE [LARGE SCALE GENOMIC DNA]</scope>
    <source>
        <strain evidence="2">ISS3</strain>
    </source>
</reference>
<dbReference type="AlphaFoldDB" id="A0A0V1ALD7"/>
<dbReference type="EMBL" id="JYDH01000819">
    <property type="protein sequence ID" value="KRY25633.1"/>
    <property type="molecule type" value="Genomic_DNA"/>
</dbReference>
<accession>A0A0V1ALD7</accession>
<name>A0A0V1ALD7_TRISP</name>
<dbReference type="InParanoid" id="A0A0V1ALD7"/>
<dbReference type="Proteomes" id="UP000054776">
    <property type="component" value="Unassembled WGS sequence"/>
</dbReference>
<keyword evidence="3" id="KW-1185">Reference proteome</keyword>
<sequence>MFTNAVFLIINDSVINSLSLTDSCETIPALYCVRSMCDLVILIALVLIGFILVF</sequence>
<evidence type="ECO:0000256" key="1">
    <source>
        <dbReference type="SAM" id="Phobius"/>
    </source>
</evidence>
<gene>
    <name evidence="2" type="ORF">T01_13565</name>
</gene>
<organism evidence="2 3">
    <name type="scientific">Trichinella spiralis</name>
    <name type="common">Trichina worm</name>
    <dbReference type="NCBI Taxonomy" id="6334"/>
    <lineage>
        <taxon>Eukaryota</taxon>
        <taxon>Metazoa</taxon>
        <taxon>Ecdysozoa</taxon>
        <taxon>Nematoda</taxon>
        <taxon>Enoplea</taxon>
        <taxon>Dorylaimia</taxon>
        <taxon>Trichinellida</taxon>
        <taxon>Trichinellidae</taxon>
        <taxon>Trichinella</taxon>
    </lineage>
</organism>
<keyword evidence="1" id="KW-0472">Membrane</keyword>
<comment type="caution">
    <text evidence="2">The sequence shown here is derived from an EMBL/GenBank/DDBJ whole genome shotgun (WGS) entry which is preliminary data.</text>
</comment>
<keyword evidence="1" id="KW-1133">Transmembrane helix</keyword>